<dbReference type="Proteomes" id="UP000788262">
    <property type="component" value="Unassembled WGS sequence"/>
</dbReference>
<gene>
    <name evidence="1" type="ORF">JS756_03020</name>
</gene>
<comment type="caution">
    <text evidence="1">The sequence shown here is derived from an EMBL/GenBank/DDBJ whole genome shotgun (WGS) entry which is preliminary data.</text>
</comment>
<keyword evidence="2" id="KW-1185">Reference proteome</keyword>
<sequence>MPRTATVSVLVAKALEIDEPDWCAGHHDDRAQYKVDITHYGPEHNVAAHDYGLFKAMLAQSPYAERASRDVALYIEQQDITGSYTPDEAEQLADALVACADQLRALGRELAAILAGGAR</sequence>
<dbReference type="InterPro" id="IPR054202">
    <property type="entry name" value="DUF6907"/>
</dbReference>
<dbReference type="Pfam" id="PF21848">
    <property type="entry name" value="DUF6907"/>
    <property type="match status" value="1"/>
</dbReference>
<evidence type="ECO:0000313" key="1">
    <source>
        <dbReference type="EMBL" id="MBN0043101.1"/>
    </source>
</evidence>
<accession>A0ABS2VJ81</accession>
<dbReference type="EMBL" id="JAFFZS010000002">
    <property type="protein sequence ID" value="MBN0043101.1"/>
    <property type="molecule type" value="Genomic_DNA"/>
</dbReference>
<protein>
    <submittedName>
        <fullName evidence="1">Uncharacterized protein</fullName>
    </submittedName>
</protein>
<reference evidence="1 2" key="1">
    <citation type="submission" date="2021-02" db="EMBL/GenBank/DDBJ databases">
        <title>Whole genome sequencing of Streptomyces actuosus VRA1.</title>
        <authorList>
            <person name="Sen G."/>
            <person name="Sen A."/>
        </authorList>
    </citation>
    <scope>NUCLEOTIDE SEQUENCE [LARGE SCALE GENOMIC DNA]</scope>
    <source>
        <strain evidence="1 2">VRA1</strain>
    </source>
</reference>
<organism evidence="1 2">
    <name type="scientific">Streptomyces actuosus</name>
    <dbReference type="NCBI Taxonomy" id="1885"/>
    <lineage>
        <taxon>Bacteria</taxon>
        <taxon>Bacillati</taxon>
        <taxon>Actinomycetota</taxon>
        <taxon>Actinomycetes</taxon>
        <taxon>Kitasatosporales</taxon>
        <taxon>Streptomycetaceae</taxon>
        <taxon>Streptomyces</taxon>
    </lineage>
</organism>
<name>A0ABS2VJ81_STRAS</name>
<proteinExistence type="predicted"/>
<evidence type="ECO:0000313" key="2">
    <source>
        <dbReference type="Proteomes" id="UP000788262"/>
    </source>
</evidence>